<dbReference type="InterPro" id="IPR038765">
    <property type="entry name" value="Papain-like_cys_pep_sf"/>
</dbReference>
<comment type="caution">
    <text evidence="5">The sequence shown here is derived from an EMBL/GenBank/DDBJ whole genome shotgun (WGS) entry which is preliminary data.</text>
</comment>
<evidence type="ECO:0000313" key="5">
    <source>
        <dbReference type="EMBL" id="CAF3587209.1"/>
    </source>
</evidence>
<dbReference type="AlphaFoldDB" id="A0A818MHT8"/>
<dbReference type="PROSITE" id="PS00639">
    <property type="entry name" value="THIOL_PROTEASE_HIS"/>
    <property type="match status" value="1"/>
</dbReference>
<dbReference type="Proteomes" id="UP000663825">
    <property type="component" value="Unassembled WGS sequence"/>
</dbReference>
<dbReference type="GO" id="GO:0008234">
    <property type="term" value="F:cysteine-type peptidase activity"/>
    <property type="evidence" value="ECO:0007669"/>
    <property type="project" value="InterPro"/>
</dbReference>
<evidence type="ECO:0000313" key="6">
    <source>
        <dbReference type="Proteomes" id="UP000663872"/>
    </source>
</evidence>
<dbReference type="Pfam" id="PF00112">
    <property type="entry name" value="Peptidase_C1"/>
    <property type="match status" value="1"/>
</dbReference>
<dbReference type="InterPro" id="IPR013128">
    <property type="entry name" value="Peptidase_C1A"/>
</dbReference>
<dbReference type="EMBL" id="CAJNXB010005900">
    <property type="protein sequence ID" value="CAF3454807.1"/>
    <property type="molecule type" value="Genomic_DNA"/>
</dbReference>
<organism evidence="5 6">
    <name type="scientific">Rotaria socialis</name>
    <dbReference type="NCBI Taxonomy" id="392032"/>
    <lineage>
        <taxon>Eukaryota</taxon>
        <taxon>Metazoa</taxon>
        <taxon>Spiralia</taxon>
        <taxon>Gnathifera</taxon>
        <taxon>Rotifera</taxon>
        <taxon>Eurotatoria</taxon>
        <taxon>Bdelloidea</taxon>
        <taxon>Philodinida</taxon>
        <taxon>Philodinidae</taxon>
        <taxon>Rotaria</taxon>
    </lineage>
</organism>
<evidence type="ECO:0000313" key="4">
    <source>
        <dbReference type="EMBL" id="CAF3454807.1"/>
    </source>
</evidence>
<proteinExistence type="inferred from homology"/>
<evidence type="ECO:0000259" key="2">
    <source>
        <dbReference type="SMART" id="SM00645"/>
    </source>
</evidence>
<dbReference type="SMART" id="SM00645">
    <property type="entry name" value="Pept_C1"/>
    <property type="match status" value="1"/>
</dbReference>
<dbReference type="InterPro" id="IPR025660">
    <property type="entry name" value="Pept_his_AS"/>
</dbReference>
<dbReference type="PANTHER" id="PTHR12411">
    <property type="entry name" value="CYSTEINE PROTEASE FAMILY C1-RELATED"/>
    <property type="match status" value="1"/>
</dbReference>
<dbReference type="Gene3D" id="3.90.70.10">
    <property type="entry name" value="Cysteine proteinases"/>
    <property type="match status" value="1"/>
</dbReference>
<dbReference type="EMBL" id="CAJNYD010001574">
    <property type="protein sequence ID" value="CAF3349826.1"/>
    <property type="molecule type" value="Genomic_DNA"/>
</dbReference>
<name>A0A818MHT8_9BILA</name>
<reference evidence="5" key="1">
    <citation type="submission" date="2021-02" db="EMBL/GenBank/DDBJ databases">
        <authorList>
            <person name="Nowell W R."/>
        </authorList>
    </citation>
    <scope>NUCLEOTIDE SEQUENCE</scope>
</reference>
<dbReference type="Proteomes" id="UP000663833">
    <property type="component" value="Unassembled WGS sequence"/>
</dbReference>
<feature type="domain" description="Peptidase C1A papain C-terminal" evidence="2">
    <location>
        <begin position="46"/>
        <end position="261"/>
    </location>
</feature>
<dbReference type="Proteomes" id="UP000663872">
    <property type="component" value="Unassembled WGS sequence"/>
</dbReference>
<evidence type="ECO:0000256" key="1">
    <source>
        <dbReference type="ARBA" id="ARBA00008455"/>
    </source>
</evidence>
<dbReference type="CDD" id="cd02619">
    <property type="entry name" value="Peptidase_C1"/>
    <property type="match status" value="1"/>
</dbReference>
<accession>A0A818MHT8</accession>
<comment type="similarity">
    <text evidence="1">Belongs to the peptidase C1 family.</text>
</comment>
<evidence type="ECO:0000313" key="3">
    <source>
        <dbReference type="EMBL" id="CAF3349826.1"/>
    </source>
</evidence>
<dbReference type="GO" id="GO:0006508">
    <property type="term" value="P:proteolysis"/>
    <property type="evidence" value="ECO:0007669"/>
    <property type="project" value="InterPro"/>
</dbReference>
<protein>
    <recommendedName>
        <fullName evidence="2">Peptidase C1A papain C-terminal domain-containing protein</fullName>
    </recommendedName>
</protein>
<gene>
    <name evidence="5" type="ORF">GRG538_LOCUS22016</name>
    <name evidence="3" type="ORF">LUA448_LOCUS12946</name>
    <name evidence="4" type="ORF">TIS948_LOCUS32200</name>
</gene>
<dbReference type="EMBL" id="CAJNYT010003643">
    <property type="protein sequence ID" value="CAF3587209.1"/>
    <property type="molecule type" value="Genomic_DNA"/>
</dbReference>
<dbReference type="OrthoDB" id="640249at2759"/>
<dbReference type="InterPro" id="IPR000668">
    <property type="entry name" value="Peptidase_C1A_C"/>
</dbReference>
<dbReference type="SUPFAM" id="SSF54001">
    <property type="entry name" value="Cysteine proteinases"/>
    <property type="match status" value="1"/>
</dbReference>
<sequence length="501" mass="57503">MAEAETKFLVNPETGDRFSIGGCFISDKPSPWPLCGSVLTLSDNELPQSVDLRQFMTPVENQGQTNTCVANALAGAYEFLIMKNTKKHIDVSRLYMYYNGRTIDNLHTQKMADNGTFIWAAIAGLKRHGCCKEGQYPFNPSSMNTQPPPECYTEGAKHRIKDAFQVPVTLNSMKGCLAEGFPFAFGLGTFLSFAQAQTNGGRVPTPNPMYEPLNAQHGLHAMLAVGYSDASKCFIVRNSWGDTWGDKGYCYIAYEYMTNPQLCHDLHCIRLVEDTQDRRRTTNIVNPYDWNVDKNKKYYIPSDYTFPDFDFTFFWKVNDYFNYFKNISTDGEMVPFIWAQSNVDSDKHRSHKRETTRDEERAVFVLWIDKKSTENTHVMEKFTSGTNITVDFRETYSSAEAHLSKIKDRIQSSSNFLIICRGFYKYENKNPLNLLRFLNDNGLDYVPVIVFTQDKDGLLHHFKSQASSIGVRDWEHRLFITSSSEELITKIKEKIHHKHGR</sequence>